<evidence type="ECO:0000256" key="10">
    <source>
        <dbReference type="ARBA" id="ARBA00022528"/>
    </source>
</evidence>
<dbReference type="SUPFAM" id="SSF53633">
    <property type="entry name" value="Carbamate kinase-like"/>
    <property type="match status" value="1"/>
</dbReference>
<dbReference type="Pfam" id="PF03447">
    <property type="entry name" value="NAD_binding_3"/>
    <property type="match status" value="1"/>
</dbReference>
<dbReference type="NCBIfam" id="TIGR00657">
    <property type="entry name" value="asp_kinases"/>
    <property type="match status" value="1"/>
</dbReference>
<dbReference type="InterPro" id="IPR041743">
    <property type="entry name" value="AK-HSDH_N"/>
</dbReference>
<dbReference type="NCBIfam" id="NF006959">
    <property type="entry name" value="PRK09436.1"/>
    <property type="match status" value="1"/>
</dbReference>
<comment type="subunit">
    <text evidence="32">Homo- or heterodimer.</text>
</comment>
<dbReference type="GO" id="GO:0004412">
    <property type="term" value="F:homoserine dehydrogenase activity"/>
    <property type="evidence" value="ECO:0007669"/>
    <property type="project" value="UniProtKB-EC"/>
</dbReference>
<keyword evidence="36" id="KW-1185">Reference proteome</keyword>
<evidence type="ECO:0000256" key="5">
    <source>
        <dbReference type="ARBA" id="ARBA00005056"/>
    </source>
</evidence>
<dbReference type="Proteomes" id="UP001055439">
    <property type="component" value="Chromosome 4"/>
</dbReference>
<evidence type="ECO:0000256" key="7">
    <source>
        <dbReference type="ARBA" id="ARBA00005139"/>
    </source>
</evidence>
<dbReference type="SUPFAM" id="SSF55347">
    <property type="entry name" value="Glyceraldehyde-3-phosphate dehydrogenase-like, C-terminal domain"/>
    <property type="match status" value="1"/>
</dbReference>
<dbReference type="PANTHER" id="PTHR43070">
    <property type="match status" value="1"/>
</dbReference>
<dbReference type="OrthoDB" id="8251209at2759"/>
<organism evidence="35 36">
    <name type="scientific">Musa troglodytarum</name>
    <name type="common">fe'i banana</name>
    <dbReference type="NCBI Taxonomy" id="320322"/>
    <lineage>
        <taxon>Eukaryota</taxon>
        <taxon>Viridiplantae</taxon>
        <taxon>Streptophyta</taxon>
        <taxon>Embryophyta</taxon>
        <taxon>Tracheophyta</taxon>
        <taxon>Spermatophyta</taxon>
        <taxon>Magnoliopsida</taxon>
        <taxon>Liliopsida</taxon>
        <taxon>Zingiberales</taxon>
        <taxon>Musaceae</taxon>
        <taxon>Musa</taxon>
    </lineage>
</organism>
<evidence type="ECO:0000256" key="13">
    <source>
        <dbReference type="ARBA" id="ARBA00022679"/>
    </source>
</evidence>
<evidence type="ECO:0000256" key="9">
    <source>
        <dbReference type="ARBA" id="ARBA00010046"/>
    </source>
</evidence>
<evidence type="ECO:0000256" key="23">
    <source>
        <dbReference type="ARBA" id="ARBA00023027"/>
    </source>
</evidence>
<dbReference type="Gene3D" id="3.30.2130.10">
    <property type="entry name" value="VC0802-like"/>
    <property type="match status" value="1"/>
</dbReference>
<evidence type="ECO:0000256" key="30">
    <source>
        <dbReference type="ARBA" id="ARBA00048841"/>
    </source>
</evidence>
<sequence>MRATAVFSPRPSSAVFLHHAPPRCSSDCSFRNLIPIRQATAPGRQDGKIGGCSSPGRRRVVFERIRKGRYKNQIFASIADISLEQSIVDSPIPRGDMWSVHKFGGTCMGTSKRIQSVADIVLSDSSERKLVVVSAMSKVTDMMYDLVNKASSRDDSYITAIDNVFEKHMLAAKELLDGEDLARFLSQLYNDISNLKAMLRAIYIAIVSKYVLLKLKLCSGHATESFSDFVVGHGELWSAQMLSYTIKKHGKPCCWMDTRDVLIVNPTSSNQVDPDYTESERRLGKWFVQQPADIIIATGFIASTPQNIPTTLKRDGSDFSAAILGALVRARQITIWTDVDGVYSADPRKVSEAVILRTLSYQEAWEMSYFGANVLHPRTIIPVMNHAIPILIRNIFNLSAPGTMICQPPVNENGDKRSLESVVKAFATIDNLALVNVEGTGMAGVPGTASAIFGTVKDVGANVIMISQASSEHSVCFAVPENEVKAVSAALHTRFRQALEAGRLSKACDLVEVIPRCSILATVGQKMASTPGVSATLFDALAKANINVRAIAQGCSEYNITVVLKQEDCVRGLRAAHSRFYLSKTTLAMGIIGPGLIGGTLLDQLRDQAASLKEKFNIDLRVMGITGSRTMVLSETGIDLSKWQEIQKEKAEVADLDKFAKHVHENHFFPNTVLVDCTADTNVANHYYDWLRKGIHVITPNKKANSGPLDRYLKLRTLQRLSYTHYFYEATVGAGLPIISTLRGLLETGDKILHIEGIFSGTLSYIFNNFKGTRAFSEVVSEAKEAGYTEPDPRDDLSGTDVARKVIILARESGLKLELSDIPVQSLVPEPLRACSSPEEFMQQLPNFDKELSGERDAAEAAGEVLRYVGVVDAVNEKGRVELRRYKREHPFAQLSGSDNIIAFTTTRYKDQPLIVRGPGAGAEVTAGGVFSDILRLASYLGDGRPTRQEEEAAIMAGICRLCNLIAVSLRPYLESRPFPLTEESEKDLLLSLSRVHKQIQQWTNESNCEGEQERIADSHFYDTCYMDAKHQFVDENNCFMDITSTMVAFLGLESGFVQHLVGKIFVGMSNLLAKFRSKWLKLLRLLWVSLELAMSSICILPSAPLGSIHVPDTSWIQSFTNIQLPGIEDTVFDISIFIACLQLRVIEFNVHLVAGLFHTFRNILKSLKRDISDLEGAYRYLAISSLLKMPWGLLDEIHVSRIHFGKDAILDRKNCLPRSADMLAGIILQLLCSLVEHKDIIDVEVVSFGDHAIYTKFSDLVCKLLACFFKHLGCYASLSGYLQHKTLVLMVRLRLHMQCDVSHLVLWLKLLKNHFEDLLYAPISVCDVGSATTIEESPFLAISVDRDKVQNLCTQHLRRKAIFLFLHCCFKLVHFHNEADHQFSCGGKSSSINSTLQVCSEHFTCMGLVELFEWLQKCASLETVADYESFRKSCFSFGSSFLQFYMEEDDMLFDILLLLLDAPVISLQVCSNGEEASFKEMKKDIIFNISSIFNPIYLFHMFLLLLHYDHLVLVDYLLSKDLGIRFLQYLLRCLRIVGTSWHIFLRFPICGSEQNQSSYKRRKISIDESLEALPSSVMMTKEHKVRKLLAVGNIDKSMTVNNAKECLLSLKKTVADLHRKNLFPYNPKPLLRRLRVKSLTCNEFWSNEQIWAEDTYKFLGCCSRILMFVLLDILYHCISGGYTSKILVASVKLSGARALALAPRRGKARFECPPIGLGRRLDSGMTQASPKRKVATEFLPSANDDSSSNGGIFLQWQRRHLPPAVVVGLSLTVAVASSSSSSGSGFFPSLQVYRSFSSRFPPTSAPFRTLRSRSPWSIEAYRPRVLFLFFPFHPPTIVLPLPPTGSSLSSSVRSISTSYFDRAS</sequence>
<evidence type="ECO:0000256" key="20">
    <source>
        <dbReference type="ARBA" id="ARBA00022857"/>
    </source>
</evidence>
<dbReference type="EMBL" id="CP097506">
    <property type="protein sequence ID" value="URD95457.1"/>
    <property type="molecule type" value="Genomic_DNA"/>
</dbReference>
<dbReference type="GO" id="GO:0004072">
    <property type="term" value="F:aspartate kinase activity"/>
    <property type="evidence" value="ECO:0007669"/>
    <property type="project" value="UniProtKB-EC"/>
</dbReference>
<accession>A0A9E7FJU8</accession>
<evidence type="ECO:0000256" key="16">
    <source>
        <dbReference type="ARBA" id="ARBA00022737"/>
    </source>
</evidence>
<comment type="pathway">
    <text evidence="3">Amino-acid biosynthesis; L-lysine biosynthesis via DAP pathway; (S)-tetrahydrodipicolinate from L-aspartate: step 1/4.</text>
</comment>
<dbReference type="FunFam" id="3.40.1160.10:FF:000017">
    <property type="entry name" value="Bifunctional aspartokinase/homoserine dehydrogenase"/>
    <property type="match status" value="1"/>
</dbReference>
<keyword evidence="21" id="KW-0809">Transit peptide</keyword>
<keyword evidence="11" id="KW-0028">Amino-acid biosynthesis</keyword>
<dbReference type="Gene3D" id="3.40.50.720">
    <property type="entry name" value="NAD(P)-binding Rossmann-like Domain"/>
    <property type="match status" value="1"/>
</dbReference>
<dbReference type="InterPro" id="IPR001342">
    <property type="entry name" value="HDH_cat"/>
</dbReference>
<evidence type="ECO:0000256" key="26">
    <source>
        <dbReference type="ARBA" id="ARBA00023167"/>
    </source>
</evidence>
<evidence type="ECO:0000256" key="25">
    <source>
        <dbReference type="ARBA" id="ARBA00023154"/>
    </source>
</evidence>
<evidence type="ECO:0000256" key="1">
    <source>
        <dbReference type="ARBA" id="ARBA00001920"/>
    </source>
</evidence>
<comment type="catalytic activity">
    <reaction evidence="31">
        <text>L-homoserine + NAD(+) = L-aspartate 4-semialdehyde + NADH + H(+)</text>
        <dbReference type="Rhea" id="RHEA:15757"/>
        <dbReference type="ChEBI" id="CHEBI:15378"/>
        <dbReference type="ChEBI" id="CHEBI:57476"/>
        <dbReference type="ChEBI" id="CHEBI:57540"/>
        <dbReference type="ChEBI" id="CHEBI:57945"/>
        <dbReference type="ChEBI" id="CHEBI:537519"/>
        <dbReference type="EC" id="1.1.1.3"/>
    </reaction>
    <physiologicalReaction direction="right-to-left" evidence="31">
        <dbReference type="Rhea" id="RHEA:15759"/>
    </physiologicalReaction>
</comment>
<dbReference type="InterPro" id="IPR054352">
    <property type="entry name" value="ACT_Aspartokinase"/>
</dbReference>
<evidence type="ECO:0000256" key="15">
    <source>
        <dbReference type="ARBA" id="ARBA00022723"/>
    </source>
</evidence>
<comment type="pathway">
    <text evidence="4">Amino-acid biosynthesis; L-methionine biosynthesis via de novo pathway; L-homoserine from L-aspartate: step 1/3.</text>
</comment>
<keyword evidence="20" id="KW-0521">NADP</keyword>
<dbReference type="InterPro" id="IPR036393">
    <property type="entry name" value="AceGlu_kinase-like_sf"/>
</dbReference>
<evidence type="ECO:0000313" key="36">
    <source>
        <dbReference type="Proteomes" id="UP001055439"/>
    </source>
</evidence>
<dbReference type="GO" id="GO:0005524">
    <property type="term" value="F:ATP binding"/>
    <property type="evidence" value="ECO:0007669"/>
    <property type="project" value="UniProtKB-KW"/>
</dbReference>
<dbReference type="NCBIfam" id="NF007003">
    <property type="entry name" value="PRK09466.1"/>
    <property type="match status" value="1"/>
</dbReference>
<evidence type="ECO:0000256" key="12">
    <source>
        <dbReference type="ARBA" id="ARBA00022640"/>
    </source>
</evidence>
<dbReference type="Gene3D" id="3.30.360.10">
    <property type="entry name" value="Dihydrodipicolinate Reductase, domain 2"/>
    <property type="match status" value="1"/>
</dbReference>
<dbReference type="Pfam" id="PF14695">
    <property type="entry name" value="LINES_C"/>
    <property type="match status" value="1"/>
</dbReference>
<keyword evidence="17" id="KW-0547">Nucleotide-binding</keyword>
<comment type="catalytic activity">
    <reaction evidence="30">
        <text>L-homoserine + NADP(+) = L-aspartate 4-semialdehyde + NADPH + H(+)</text>
        <dbReference type="Rhea" id="RHEA:15761"/>
        <dbReference type="ChEBI" id="CHEBI:15378"/>
        <dbReference type="ChEBI" id="CHEBI:57476"/>
        <dbReference type="ChEBI" id="CHEBI:57783"/>
        <dbReference type="ChEBI" id="CHEBI:58349"/>
        <dbReference type="ChEBI" id="CHEBI:537519"/>
        <dbReference type="EC" id="1.1.1.3"/>
    </reaction>
    <physiologicalReaction direction="right-to-left" evidence="30">
        <dbReference type="Rhea" id="RHEA:15763"/>
    </physiologicalReaction>
</comment>
<dbReference type="Pfam" id="PF00696">
    <property type="entry name" value="AA_kinase"/>
    <property type="match status" value="1"/>
</dbReference>
<evidence type="ECO:0000256" key="8">
    <source>
        <dbReference type="ARBA" id="ARBA00007952"/>
    </source>
</evidence>
<keyword evidence="24" id="KW-0915">Sodium</keyword>
<evidence type="ECO:0000256" key="19">
    <source>
        <dbReference type="ARBA" id="ARBA00022840"/>
    </source>
</evidence>
<evidence type="ECO:0000256" key="31">
    <source>
        <dbReference type="ARBA" id="ARBA00049031"/>
    </source>
</evidence>
<evidence type="ECO:0000256" key="29">
    <source>
        <dbReference type="ARBA" id="ARBA00048561"/>
    </source>
</evidence>
<comment type="pathway">
    <text evidence="6">Amino-acid biosynthesis; L-methionine biosynthesis via de novo pathway; L-homoserine from L-aspartate: step 3/3.</text>
</comment>
<keyword evidence="18" id="KW-0418">Kinase</keyword>
<evidence type="ECO:0000259" key="34">
    <source>
        <dbReference type="PROSITE" id="PS51671"/>
    </source>
</evidence>
<dbReference type="SUPFAM" id="SSF51735">
    <property type="entry name" value="NAD(P)-binding Rossmann-fold domains"/>
    <property type="match status" value="1"/>
</dbReference>
<dbReference type="FunFam" id="3.30.2130.10:FF:000001">
    <property type="entry name" value="Bifunctional aspartokinase/homoserine dehydrogenase"/>
    <property type="match status" value="1"/>
</dbReference>
<keyword evidence="16" id="KW-0677">Repeat</keyword>
<dbReference type="GO" id="GO:0009090">
    <property type="term" value="P:homoserine biosynthetic process"/>
    <property type="evidence" value="ECO:0007669"/>
    <property type="project" value="TreeGrafter"/>
</dbReference>
<dbReference type="Gene3D" id="3.40.1160.10">
    <property type="entry name" value="Acetylglutamate kinase-like"/>
    <property type="match status" value="1"/>
</dbReference>
<keyword evidence="23" id="KW-0520">NAD</keyword>
<dbReference type="GO" id="GO:0046872">
    <property type="term" value="F:metal ion binding"/>
    <property type="evidence" value="ECO:0007669"/>
    <property type="project" value="UniProtKB-KW"/>
</dbReference>
<comment type="similarity">
    <text evidence="9">In the N-terminal section; belongs to the aspartokinase family.</text>
</comment>
<dbReference type="PANTHER" id="PTHR43070:SF5">
    <property type="entry name" value="HOMOSERINE DEHYDROGENASE"/>
    <property type="match status" value="1"/>
</dbReference>
<feature type="domain" description="ACT" evidence="34">
    <location>
        <begin position="522"/>
        <end position="599"/>
    </location>
</feature>
<evidence type="ECO:0000256" key="21">
    <source>
        <dbReference type="ARBA" id="ARBA00022946"/>
    </source>
</evidence>
<dbReference type="GO" id="GO:0009507">
    <property type="term" value="C:chloroplast"/>
    <property type="evidence" value="ECO:0007669"/>
    <property type="project" value="UniProtKB-SubCell"/>
</dbReference>
<keyword evidence="10" id="KW-0150">Chloroplast</keyword>
<dbReference type="InterPro" id="IPR036291">
    <property type="entry name" value="NAD(P)-bd_dom_sf"/>
</dbReference>
<dbReference type="GO" id="GO:0009086">
    <property type="term" value="P:methionine biosynthetic process"/>
    <property type="evidence" value="ECO:0007669"/>
    <property type="project" value="UniProtKB-KW"/>
</dbReference>
<evidence type="ECO:0000256" key="17">
    <source>
        <dbReference type="ARBA" id="ARBA00022741"/>
    </source>
</evidence>
<evidence type="ECO:0000256" key="6">
    <source>
        <dbReference type="ARBA" id="ARBA00005062"/>
    </source>
</evidence>
<dbReference type="InterPro" id="IPR019811">
    <property type="entry name" value="HDH_CS"/>
</dbReference>
<evidence type="ECO:0000256" key="33">
    <source>
        <dbReference type="SAM" id="MobiDB-lite"/>
    </source>
</evidence>
<comment type="function">
    <text evidence="28">Bifunctional aspartate kinase and homoserine dehydrogenase that catalyzes the first and the third steps toward the synthesis of lysine, methionine and threonine from aspartate.</text>
</comment>
<evidence type="ECO:0000256" key="11">
    <source>
        <dbReference type="ARBA" id="ARBA00022605"/>
    </source>
</evidence>
<evidence type="ECO:0000256" key="24">
    <source>
        <dbReference type="ARBA" id="ARBA00023053"/>
    </source>
</evidence>
<comment type="pathway">
    <text evidence="5">Amino-acid biosynthesis; L-threonine biosynthesis; L-threonine from L-aspartate: step 3/5.</text>
</comment>
<dbReference type="GO" id="GO:0009088">
    <property type="term" value="P:threonine biosynthetic process"/>
    <property type="evidence" value="ECO:0007669"/>
    <property type="project" value="UniProtKB-KW"/>
</dbReference>
<dbReference type="PROSITE" id="PS51671">
    <property type="entry name" value="ACT"/>
    <property type="match status" value="2"/>
</dbReference>
<evidence type="ECO:0000256" key="2">
    <source>
        <dbReference type="ARBA" id="ARBA00004229"/>
    </source>
</evidence>
<dbReference type="CDD" id="cd04921">
    <property type="entry name" value="ACT_AKi-HSDH-ThrA-like_1"/>
    <property type="match status" value="1"/>
</dbReference>
<keyword evidence="13" id="KW-0808">Transferase</keyword>
<comment type="pathway">
    <text evidence="7">Amino-acid biosynthesis; L-threonine biosynthesis; L-threonine from L-aspartate: step 1/5.</text>
</comment>
<gene>
    <name evidence="35" type="ORF">MUK42_29548</name>
</gene>
<evidence type="ECO:0000256" key="32">
    <source>
        <dbReference type="ARBA" id="ARBA00063567"/>
    </source>
</evidence>
<dbReference type="InterPro" id="IPR001341">
    <property type="entry name" value="Asp_kinase"/>
</dbReference>
<evidence type="ECO:0000256" key="28">
    <source>
        <dbReference type="ARBA" id="ARBA00044938"/>
    </source>
</evidence>
<dbReference type="FunFam" id="3.30.360.10:FF:000006">
    <property type="entry name" value="Bifunctional aspartokinase/homoserine dehydrogenase"/>
    <property type="match status" value="1"/>
</dbReference>
<keyword evidence="25" id="KW-0457">Lysine biosynthesis</keyword>
<evidence type="ECO:0000256" key="18">
    <source>
        <dbReference type="ARBA" id="ARBA00022777"/>
    </source>
</evidence>
<dbReference type="SUPFAM" id="SSF55021">
    <property type="entry name" value="ACT-like"/>
    <property type="match status" value="2"/>
</dbReference>
<dbReference type="InterPro" id="IPR002912">
    <property type="entry name" value="ACT_dom"/>
</dbReference>
<proteinExistence type="inferred from homology"/>
<dbReference type="InterPro" id="IPR011147">
    <property type="entry name" value="Bifunc_Aspkin/hSer_DH"/>
</dbReference>
<evidence type="ECO:0000256" key="3">
    <source>
        <dbReference type="ARBA" id="ARBA00004766"/>
    </source>
</evidence>
<comment type="catalytic activity">
    <reaction evidence="29">
        <text>L-aspartate + ATP = 4-phospho-L-aspartate + ADP</text>
        <dbReference type="Rhea" id="RHEA:23776"/>
        <dbReference type="ChEBI" id="CHEBI:29991"/>
        <dbReference type="ChEBI" id="CHEBI:30616"/>
        <dbReference type="ChEBI" id="CHEBI:57535"/>
        <dbReference type="ChEBI" id="CHEBI:456216"/>
        <dbReference type="EC" id="2.7.2.4"/>
    </reaction>
    <physiologicalReaction direction="left-to-right" evidence="29">
        <dbReference type="Rhea" id="RHEA:23777"/>
    </physiologicalReaction>
</comment>
<feature type="domain" description="ACT" evidence="34">
    <location>
        <begin position="437"/>
        <end position="519"/>
    </location>
</feature>
<feature type="region of interest" description="Disordered" evidence="33">
    <location>
        <begin position="1845"/>
        <end position="1865"/>
    </location>
</feature>
<dbReference type="InterPro" id="IPR045865">
    <property type="entry name" value="ACT-like_dom_sf"/>
</dbReference>
<keyword evidence="12" id="KW-0934">Plastid</keyword>
<dbReference type="InterPro" id="IPR029415">
    <property type="entry name" value="Lines_C"/>
</dbReference>
<keyword evidence="15" id="KW-0479">Metal-binding</keyword>
<dbReference type="FunFam" id="3.40.50.720:FF:000083">
    <property type="entry name" value="Bifunctional aspartokinase/homoserine dehydrogenase"/>
    <property type="match status" value="1"/>
</dbReference>
<keyword evidence="27" id="KW-0511">Multifunctional enzyme</keyword>
<dbReference type="CDD" id="cd04257">
    <property type="entry name" value="AAK_AK-HSDH"/>
    <property type="match status" value="1"/>
</dbReference>
<feature type="compositionally biased region" description="Low complexity" evidence="33">
    <location>
        <begin position="1847"/>
        <end position="1859"/>
    </location>
</feature>
<dbReference type="PROSITE" id="PS01042">
    <property type="entry name" value="HOMOSER_DHGENASE"/>
    <property type="match status" value="1"/>
</dbReference>
<dbReference type="Pfam" id="PF22468">
    <property type="entry name" value="ACT_9"/>
    <property type="match status" value="2"/>
</dbReference>
<dbReference type="PROSITE" id="PS00324">
    <property type="entry name" value="ASPARTOKINASE"/>
    <property type="match status" value="1"/>
</dbReference>
<keyword evidence="26" id="KW-0486">Methionine biosynthesis</keyword>
<protein>
    <submittedName>
        <fullName evidence="35">Bifunctional aspartokinase homoserine dehydrogenase 1</fullName>
    </submittedName>
</protein>
<evidence type="ECO:0000313" key="35">
    <source>
        <dbReference type="EMBL" id="URD95457.1"/>
    </source>
</evidence>
<dbReference type="GO" id="GO:0050661">
    <property type="term" value="F:NADP binding"/>
    <property type="evidence" value="ECO:0007669"/>
    <property type="project" value="InterPro"/>
</dbReference>
<keyword evidence="14" id="KW-0791">Threonine biosynthesis</keyword>
<dbReference type="InterPro" id="IPR018042">
    <property type="entry name" value="Aspartate_kinase_CS"/>
</dbReference>
<evidence type="ECO:0000256" key="14">
    <source>
        <dbReference type="ARBA" id="ARBA00022697"/>
    </source>
</evidence>
<comment type="cofactor">
    <cofactor evidence="1">
        <name>a metal cation</name>
        <dbReference type="ChEBI" id="CHEBI:25213"/>
    </cofactor>
</comment>
<dbReference type="GO" id="GO:0009085">
    <property type="term" value="P:lysine biosynthetic process"/>
    <property type="evidence" value="ECO:0007669"/>
    <property type="project" value="UniProtKB-KW"/>
</dbReference>
<evidence type="ECO:0000256" key="4">
    <source>
        <dbReference type="ARBA" id="ARBA00004986"/>
    </source>
</evidence>
<keyword evidence="19" id="KW-0067">ATP-binding</keyword>
<evidence type="ECO:0000256" key="22">
    <source>
        <dbReference type="ARBA" id="ARBA00023002"/>
    </source>
</evidence>
<dbReference type="InterPro" id="IPR001048">
    <property type="entry name" value="Asp/Glu/Uridylate_kinase"/>
</dbReference>
<comment type="subcellular location">
    <subcellularLocation>
        <location evidence="2">Plastid</location>
        <location evidence="2">Chloroplast</location>
    </subcellularLocation>
</comment>
<reference evidence="35" key="1">
    <citation type="submission" date="2022-05" db="EMBL/GenBank/DDBJ databases">
        <title>The Musa troglodytarum L. genome provides insights into the mechanism of non-climacteric behaviour and enrichment of carotenoids.</title>
        <authorList>
            <person name="Wang J."/>
        </authorList>
    </citation>
    <scope>NUCLEOTIDE SEQUENCE</scope>
    <source>
        <tissue evidence="35">Leaf</tissue>
    </source>
</reference>
<dbReference type="Pfam" id="PF00742">
    <property type="entry name" value="Homoserine_dh"/>
    <property type="match status" value="1"/>
</dbReference>
<comment type="similarity">
    <text evidence="8">In the C-terminal section; belongs to the homoserine dehydrogenase family.</text>
</comment>
<name>A0A9E7FJU8_9LILI</name>
<evidence type="ECO:0000256" key="27">
    <source>
        <dbReference type="ARBA" id="ARBA00023268"/>
    </source>
</evidence>
<dbReference type="InterPro" id="IPR005106">
    <property type="entry name" value="Asp/hSer_DH_NAD-bd"/>
</dbReference>
<keyword evidence="22" id="KW-0560">Oxidoreductase</keyword>
<dbReference type="CDD" id="cd04922">
    <property type="entry name" value="ACT_AKi-HSDH-ThrA_2"/>
    <property type="match status" value="1"/>
</dbReference>